<dbReference type="PANTHER" id="PTHR43133">
    <property type="entry name" value="RNA POLYMERASE ECF-TYPE SIGMA FACTO"/>
    <property type="match status" value="1"/>
</dbReference>
<dbReference type="OrthoDB" id="1491902at2"/>
<dbReference type="InterPro" id="IPR013325">
    <property type="entry name" value="RNA_pol_sigma_r2"/>
</dbReference>
<dbReference type="InterPro" id="IPR014284">
    <property type="entry name" value="RNA_pol_sigma-70_dom"/>
</dbReference>
<name>A0A3S2Y3J6_9SPHI</name>
<organism evidence="7 8">
    <name type="scientific">Mucilaginibacter limnophilus</name>
    <dbReference type="NCBI Taxonomy" id="1932778"/>
    <lineage>
        <taxon>Bacteria</taxon>
        <taxon>Pseudomonadati</taxon>
        <taxon>Bacteroidota</taxon>
        <taxon>Sphingobacteriia</taxon>
        <taxon>Sphingobacteriales</taxon>
        <taxon>Sphingobacteriaceae</taxon>
        <taxon>Mucilaginibacter</taxon>
    </lineage>
</organism>
<gene>
    <name evidence="7" type="ORF">EOD41_01800</name>
</gene>
<accession>A0A3S2Y3J6</accession>
<dbReference type="SUPFAM" id="SSF88946">
    <property type="entry name" value="Sigma2 domain of RNA polymerase sigma factors"/>
    <property type="match status" value="1"/>
</dbReference>
<dbReference type="Pfam" id="PF08281">
    <property type="entry name" value="Sigma70_r4_2"/>
    <property type="match status" value="1"/>
</dbReference>
<dbReference type="RefSeq" id="WP_127703065.1">
    <property type="nucleotide sequence ID" value="NZ_SACK01000001.1"/>
</dbReference>
<dbReference type="InterPro" id="IPR039425">
    <property type="entry name" value="RNA_pol_sigma-70-like"/>
</dbReference>
<dbReference type="AlphaFoldDB" id="A0A3S2Y3J6"/>
<keyword evidence="4" id="KW-0804">Transcription</keyword>
<keyword evidence="3" id="KW-0731">Sigma factor</keyword>
<dbReference type="SUPFAM" id="SSF88659">
    <property type="entry name" value="Sigma3 and sigma4 domains of RNA polymerase sigma factors"/>
    <property type="match status" value="1"/>
</dbReference>
<feature type="domain" description="RNA polymerase sigma-70 region 2" evidence="5">
    <location>
        <begin position="24"/>
        <end position="88"/>
    </location>
</feature>
<sequence>MTEEKLQALISGCMRQDRSSQKQLYKLFYGYAMSICLRYSADRDEAAEVMNQGFFKVFKHLGKYDSSRPFKIWLGRIMTNTAIDHYRINAKAGYTEDLEKAYDVSDNVLPDRRLDYNDLLRMVQRLPQAYRTVFNLFAIEGYTHEEIAMMLQISEGASKSNLHKARQKLKVMIAEANRIHDRTDFNGSIGYSPIIVMNYLDINSFFRNNLR</sequence>
<feature type="domain" description="RNA polymerase sigma factor 70 region 4 type 2" evidence="6">
    <location>
        <begin position="118"/>
        <end position="169"/>
    </location>
</feature>
<dbReference type="GO" id="GO:0016987">
    <property type="term" value="F:sigma factor activity"/>
    <property type="evidence" value="ECO:0007669"/>
    <property type="project" value="UniProtKB-KW"/>
</dbReference>
<comment type="similarity">
    <text evidence="1">Belongs to the sigma-70 factor family. ECF subfamily.</text>
</comment>
<dbReference type="Gene3D" id="1.10.10.10">
    <property type="entry name" value="Winged helix-like DNA-binding domain superfamily/Winged helix DNA-binding domain"/>
    <property type="match status" value="1"/>
</dbReference>
<evidence type="ECO:0000256" key="1">
    <source>
        <dbReference type="ARBA" id="ARBA00010641"/>
    </source>
</evidence>
<evidence type="ECO:0000256" key="2">
    <source>
        <dbReference type="ARBA" id="ARBA00023015"/>
    </source>
</evidence>
<dbReference type="GO" id="GO:0003677">
    <property type="term" value="F:DNA binding"/>
    <property type="evidence" value="ECO:0007669"/>
    <property type="project" value="InterPro"/>
</dbReference>
<dbReference type="InterPro" id="IPR013249">
    <property type="entry name" value="RNA_pol_sigma70_r4_t2"/>
</dbReference>
<proteinExistence type="inferred from homology"/>
<reference evidence="7 8" key="1">
    <citation type="submission" date="2019-01" db="EMBL/GenBank/DDBJ databases">
        <authorList>
            <person name="Chen W.-M."/>
        </authorList>
    </citation>
    <scope>NUCLEOTIDE SEQUENCE [LARGE SCALE GENOMIC DNA]</scope>
    <source>
        <strain evidence="7 8">YBJ-36</strain>
    </source>
</reference>
<dbReference type="InterPro" id="IPR036388">
    <property type="entry name" value="WH-like_DNA-bd_sf"/>
</dbReference>
<dbReference type="PANTHER" id="PTHR43133:SF46">
    <property type="entry name" value="RNA POLYMERASE SIGMA-70 FACTOR ECF SUBFAMILY"/>
    <property type="match status" value="1"/>
</dbReference>
<keyword evidence="8" id="KW-1185">Reference proteome</keyword>
<evidence type="ECO:0000259" key="6">
    <source>
        <dbReference type="Pfam" id="PF08281"/>
    </source>
</evidence>
<evidence type="ECO:0000256" key="4">
    <source>
        <dbReference type="ARBA" id="ARBA00023163"/>
    </source>
</evidence>
<dbReference type="Gene3D" id="1.10.1740.10">
    <property type="match status" value="1"/>
</dbReference>
<dbReference type="Proteomes" id="UP000282759">
    <property type="component" value="Unassembled WGS sequence"/>
</dbReference>
<dbReference type="CDD" id="cd06171">
    <property type="entry name" value="Sigma70_r4"/>
    <property type="match status" value="1"/>
</dbReference>
<keyword evidence="2" id="KW-0805">Transcription regulation</keyword>
<evidence type="ECO:0000259" key="5">
    <source>
        <dbReference type="Pfam" id="PF04542"/>
    </source>
</evidence>
<evidence type="ECO:0000313" key="8">
    <source>
        <dbReference type="Proteomes" id="UP000282759"/>
    </source>
</evidence>
<dbReference type="InterPro" id="IPR013324">
    <property type="entry name" value="RNA_pol_sigma_r3/r4-like"/>
</dbReference>
<dbReference type="EMBL" id="SACK01000001">
    <property type="protein sequence ID" value="RVU02698.1"/>
    <property type="molecule type" value="Genomic_DNA"/>
</dbReference>
<dbReference type="InterPro" id="IPR007627">
    <property type="entry name" value="RNA_pol_sigma70_r2"/>
</dbReference>
<dbReference type="Pfam" id="PF04542">
    <property type="entry name" value="Sigma70_r2"/>
    <property type="match status" value="1"/>
</dbReference>
<comment type="caution">
    <text evidence="7">The sequence shown here is derived from an EMBL/GenBank/DDBJ whole genome shotgun (WGS) entry which is preliminary data.</text>
</comment>
<protein>
    <submittedName>
        <fullName evidence="7">RNA polymerase sigma factor</fullName>
    </submittedName>
</protein>
<evidence type="ECO:0000313" key="7">
    <source>
        <dbReference type="EMBL" id="RVU02698.1"/>
    </source>
</evidence>
<dbReference type="NCBIfam" id="TIGR02937">
    <property type="entry name" value="sigma70-ECF"/>
    <property type="match status" value="1"/>
</dbReference>
<dbReference type="GO" id="GO:0006352">
    <property type="term" value="P:DNA-templated transcription initiation"/>
    <property type="evidence" value="ECO:0007669"/>
    <property type="project" value="InterPro"/>
</dbReference>
<evidence type="ECO:0000256" key="3">
    <source>
        <dbReference type="ARBA" id="ARBA00023082"/>
    </source>
</evidence>